<dbReference type="AlphaFoldDB" id="A0A2A4AJU8"/>
<name>A0A2A4AJU8_9CORY</name>
<dbReference type="Proteomes" id="UP000218690">
    <property type="component" value="Unassembled WGS sequence"/>
</dbReference>
<gene>
    <name evidence="1" type="ORF">COM45_05210</name>
</gene>
<reference evidence="1 2" key="1">
    <citation type="submission" date="2017-09" db="EMBL/GenBank/DDBJ databases">
        <title>Draft Genome Sequence of Corynebacterium accolens AH4003.</title>
        <authorList>
            <person name="Chen Y."/>
            <person name="Oosthuysen W.F."/>
            <person name="Kelley S."/>
            <person name="Horswill A."/>
        </authorList>
    </citation>
    <scope>NUCLEOTIDE SEQUENCE [LARGE SCALE GENOMIC DNA]</scope>
    <source>
        <strain evidence="1 2">AH4003</strain>
    </source>
</reference>
<dbReference type="EMBL" id="NWBP01000016">
    <property type="protein sequence ID" value="PCC83193.1"/>
    <property type="molecule type" value="Genomic_DNA"/>
</dbReference>
<evidence type="ECO:0000313" key="2">
    <source>
        <dbReference type="Proteomes" id="UP000218690"/>
    </source>
</evidence>
<comment type="caution">
    <text evidence="1">The sequence shown here is derived from an EMBL/GenBank/DDBJ whole genome shotgun (WGS) entry which is preliminary data.</text>
</comment>
<evidence type="ECO:0000313" key="1">
    <source>
        <dbReference type="EMBL" id="PCC83193.1"/>
    </source>
</evidence>
<sequence>MQIYGYPGERVDFVSKSGSAGSLLFGDPRHLAEEFFGTPHTASTDEISYYSGSIVLCFKEGRLREVKIYPQNSKRERVDVYVAKQRLSGLDEETLAQTVETAGEGVQVEFADGLYSATFS</sequence>
<accession>A0A2A4AJU8</accession>
<protein>
    <submittedName>
        <fullName evidence="1">Uncharacterized protein</fullName>
    </submittedName>
</protein>
<proteinExistence type="predicted"/>
<organism evidence="1 2">
    <name type="scientific">Corynebacterium accolens</name>
    <dbReference type="NCBI Taxonomy" id="38284"/>
    <lineage>
        <taxon>Bacteria</taxon>
        <taxon>Bacillati</taxon>
        <taxon>Actinomycetota</taxon>
        <taxon>Actinomycetes</taxon>
        <taxon>Mycobacteriales</taxon>
        <taxon>Corynebacteriaceae</taxon>
        <taxon>Corynebacterium</taxon>
    </lineage>
</organism>